<protein>
    <recommendedName>
        <fullName evidence="3">RNA-directed DNA polymerase, eukaryota, reverse transcriptase zinc-binding domain protein</fullName>
    </recommendedName>
</protein>
<evidence type="ECO:0008006" key="3">
    <source>
        <dbReference type="Google" id="ProtNLM"/>
    </source>
</evidence>
<comment type="caution">
    <text evidence="1">The sequence shown here is derived from an EMBL/GenBank/DDBJ whole genome shotgun (WGS) entry which is preliminary data.</text>
</comment>
<proteinExistence type="predicted"/>
<evidence type="ECO:0000313" key="1">
    <source>
        <dbReference type="EMBL" id="KAJ0223116.1"/>
    </source>
</evidence>
<accession>A0A9R1XRK2</accession>
<dbReference type="AlphaFoldDB" id="A0A9R1XRK2"/>
<sequence>MWEHLQKINEIEMIAEDRMLSSPERNSRLLWKKKALEVDSINRSDLMQKSRVGWNVDGDENTKFFMELLIIIIGKIEFRALI</sequence>
<name>A0A9R1XRK2_LACSA</name>
<reference evidence="1 2" key="1">
    <citation type="journal article" date="2017" name="Nat. Commun.">
        <title>Genome assembly with in vitro proximity ligation data and whole-genome triplication in lettuce.</title>
        <authorList>
            <person name="Reyes-Chin-Wo S."/>
            <person name="Wang Z."/>
            <person name="Yang X."/>
            <person name="Kozik A."/>
            <person name="Arikit S."/>
            <person name="Song C."/>
            <person name="Xia L."/>
            <person name="Froenicke L."/>
            <person name="Lavelle D.O."/>
            <person name="Truco M.J."/>
            <person name="Xia R."/>
            <person name="Zhu S."/>
            <person name="Xu C."/>
            <person name="Xu H."/>
            <person name="Xu X."/>
            <person name="Cox K."/>
            <person name="Korf I."/>
            <person name="Meyers B.C."/>
            <person name="Michelmore R.W."/>
        </authorList>
    </citation>
    <scope>NUCLEOTIDE SEQUENCE [LARGE SCALE GENOMIC DNA]</scope>
    <source>
        <strain evidence="2">cv. Salinas</strain>
        <tissue evidence="1">Seedlings</tissue>
    </source>
</reference>
<dbReference type="EMBL" id="NBSK02000002">
    <property type="protein sequence ID" value="KAJ0223116.1"/>
    <property type="molecule type" value="Genomic_DNA"/>
</dbReference>
<keyword evidence="2" id="KW-1185">Reference proteome</keyword>
<dbReference type="Proteomes" id="UP000235145">
    <property type="component" value="Unassembled WGS sequence"/>
</dbReference>
<gene>
    <name evidence="1" type="ORF">LSAT_V11C200080400</name>
</gene>
<evidence type="ECO:0000313" key="2">
    <source>
        <dbReference type="Proteomes" id="UP000235145"/>
    </source>
</evidence>
<organism evidence="1 2">
    <name type="scientific">Lactuca sativa</name>
    <name type="common">Garden lettuce</name>
    <dbReference type="NCBI Taxonomy" id="4236"/>
    <lineage>
        <taxon>Eukaryota</taxon>
        <taxon>Viridiplantae</taxon>
        <taxon>Streptophyta</taxon>
        <taxon>Embryophyta</taxon>
        <taxon>Tracheophyta</taxon>
        <taxon>Spermatophyta</taxon>
        <taxon>Magnoliopsida</taxon>
        <taxon>eudicotyledons</taxon>
        <taxon>Gunneridae</taxon>
        <taxon>Pentapetalae</taxon>
        <taxon>asterids</taxon>
        <taxon>campanulids</taxon>
        <taxon>Asterales</taxon>
        <taxon>Asteraceae</taxon>
        <taxon>Cichorioideae</taxon>
        <taxon>Cichorieae</taxon>
        <taxon>Lactucinae</taxon>
        <taxon>Lactuca</taxon>
    </lineage>
</organism>